<gene>
    <name evidence="2" type="ORF">PENSUB_1401</name>
</gene>
<dbReference type="Proteomes" id="UP000186955">
    <property type="component" value="Unassembled WGS sequence"/>
</dbReference>
<comment type="caution">
    <text evidence="2">The sequence shown here is derived from an EMBL/GenBank/DDBJ whole genome shotgun (WGS) entry which is preliminary data.</text>
</comment>
<sequence length="179" mass="19012">MPESFAVDQNICHPVDPTKERYLAAQLFPSVARSPSNTKMSPKSLKRIPSAQRSSSVTGVASVSPPSRVSNIDVSNIFQNMDLGVEGQDRMNLDATSGAVDGTGVGEDDPRNLDQMLDKAAAAAAGGLGQGNRLESTGSRARRGVHMGWALNKEHLPITFVAGMKTSSEMCCSVGEERH</sequence>
<dbReference type="STRING" id="1316194.A0A1Q5UKB2"/>
<evidence type="ECO:0000313" key="3">
    <source>
        <dbReference type="Proteomes" id="UP000186955"/>
    </source>
</evidence>
<accession>A0A1Q5UKB2</accession>
<feature type="region of interest" description="Disordered" evidence="1">
    <location>
        <begin position="32"/>
        <end position="66"/>
    </location>
</feature>
<name>A0A1Q5UKB2_9EURO</name>
<evidence type="ECO:0000313" key="2">
    <source>
        <dbReference type="EMBL" id="OKP12910.1"/>
    </source>
</evidence>
<evidence type="ECO:0000256" key="1">
    <source>
        <dbReference type="SAM" id="MobiDB-lite"/>
    </source>
</evidence>
<organism evidence="2 3">
    <name type="scientific">Penicillium subrubescens</name>
    <dbReference type="NCBI Taxonomy" id="1316194"/>
    <lineage>
        <taxon>Eukaryota</taxon>
        <taxon>Fungi</taxon>
        <taxon>Dikarya</taxon>
        <taxon>Ascomycota</taxon>
        <taxon>Pezizomycotina</taxon>
        <taxon>Eurotiomycetes</taxon>
        <taxon>Eurotiomycetidae</taxon>
        <taxon>Eurotiales</taxon>
        <taxon>Aspergillaceae</taxon>
        <taxon>Penicillium</taxon>
    </lineage>
</organism>
<feature type="compositionally biased region" description="Polar residues" evidence="1">
    <location>
        <begin position="51"/>
        <end position="66"/>
    </location>
</feature>
<dbReference type="AlphaFoldDB" id="A0A1Q5UKB2"/>
<reference evidence="2 3" key="1">
    <citation type="submission" date="2016-10" db="EMBL/GenBank/DDBJ databases">
        <title>Genome sequence of the ascomycete fungus Penicillium subrubescens.</title>
        <authorList>
            <person name="De Vries R.P."/>
            <person name="Peng M."/>
            <person name="Dilokpimol A."/>
            <person name="Hilden K."/>
            <person name="Makela M.R."/>
            <person name="Grigoriev I."/>
            <person name="Riley R."/>
            <person name="Granchi Z."/>
        </authorList>
    </citation>
    <scope>NUCLEOTIDE SEQUENCE [LARGE SCALE GENOMIC DNA]</scope>
    <source>
        <strain evidence="2 3">CBS 132785</strain>
    </source>
</reference>
<dbReference type="EMBL" id="MNBE01000167">
    <property type="protein sequence ID" value="OKP12910.1"/>
    <property type="molecule type" value="Genomic_DNA"/>
</dbReference>
<proteinExistence type="predicted"/>
<keyword evidence="3" id="KW-1185">Reference proteome</keyword>
<protein>
    <submittedName>
        <fullName evidence="2">Mediator of RNA polymerase II transcription subunit 5</fullName>
    </submittedName>
</protein>